<dbReference type="AlphaFoldDB" id="A0A3A2ZE15"/>
<evidence type="ECO:0000313" key="3">
    <source>
        <dbReference type="Proteomes" id="UP000266188"/>
    </source>
</evidence>
<dbReference type="EMBL" id="MVGC01000297">
    <property type="protein sequence ID" value="RJE20553.1"/>
    <property type="molecule type" value="Genomic_DNA"/>
</dbReference>
<accession>A0A3A2ZE15</accession>
<organism evidence="2 3">
    <name type="scientific">Aspergillus sclerotialis</name>
    <dbReference type="NCBI Taxonomy" id="2070753"/>
    <lineage>
        <taxon>Eukaryota</taxon>
        <taxon>Fungi</taxon>
        <taxon>Dikarya</taxon>
        <taxon>Ascomycota</taxon>
        <taxon>Pezizomycotina</taxon>
        <taxon>Eurotiomycetes</taxon>
        <taxon>Eurotiomycetidae</taxon>
        <taxon>Eurotiales</taxon>
        <taxon>Aspergillaceae</taxon>
        <taxon>Aspergillus</taxon>
        <taxon>Aspergillus subgen. Polypaecilum</taxon>
    </lineage>
</organism>
<name>A0A3A2ZE15_9EURO</name>
<dbReference type="STRING" id="2070753.A0A3A2ZE15"/>
<feature type="region of interest" description="Disordered" evidence="1">
    <location>
        <begin position="197"/>
        <end position="376"/>
    </location>
</feature>
<sequence length="559" mass="64114">MVPPVPPAHFPPGHPEGPRVIQSQTPGPINPMQLADQMGRLNINTERVPRGRNSDEDLTSPWYEGYTFFKADPVPGQKATWSRAERTKMHLSQNELIKLVQKKSKKTPSSLQYQKLSKPKRHHVDQLIDEHRMHDPRAEWNCVYVKEVEKPYKGKDSRRGDYETVSMDIVIVRKPLSSAKSRSSLVDLDSPINSRERSVKFDSPFPENIRPINRGMEDSGPWARPNGPPGQFQPPMYGQQQLPQFHQQHPPMAQGPPMGGQPPMFQGPMQGQMPRPPMPPGNHPHPGMHGPPQPAMNNDPGFEILNTPRGAPQGPGPHHPGQRPDQMHRPPFAPSPDNHVQKLAHPKVNHGHLTKSPKMHHHHEPEWSHEASSVEDDESIMFDCEDDSSGTEDTDREIHESFIPGRGSLYRHNSKKQARPEPIYRPHHRQQQTKYLDKKHSQKRYPSDYVVVMPAVSKKDSKRLGKSHYKEPALLGYRSRPKITHGLADTSLEEEESLLDKLRGGRGRNDIRTLLLNDREARLEQREKLVDYQARMLDEPRYHHRRREPGFYRGPSYFY</sequence>
<gene>
    <name evidence="2" type="ORF">PHISCL_07119</name>
</gene>
<feature type="compositionally biased region" description="Pro residues" evidence="1">
    <location>
        <begin position="274"/>
        <end position="294"/>
    </location>
</feature>
<feature type="compositionally biased region" description="Pro residues" evidence="1">
    <location>
        <begin position="1"/>
        <end position="15"/>
    </location>
</feature>
<feature type="compositionally biased region" description="Low complexity" evidence="1">
    <location>
        <begin position="239"/>
        <end position="273"/>
    </location>
</feature>
<protein>
    <submittedName>
        <fullName evidence="2">Uncharacterized protein</fullName>
    </submittedName>
</protein>
<evidence type="ECO:0000313" key="2">
    <source>
        <dbReference type="EMBL" id="RJE20553.1"/>
    </source>
</evidence>
<comment type="caution">
    <text evidence="2">The sequence shown here is derived from an EMBL/GenBank/DDBJ whole genome shotgun (WGS) entry which is preliminary data.</text>
</comment>
<dbReference type="Proteomes" id="UP000266188">
    <property type="component" value="Unassembled WGS sequence"/>
</dbReference>
<dbReference type="OrthoDB" id="5401486at2759"/>
<keyword evidence="3" id="KW-1185">Reference proteome</keyword>
<reference evidence="3" key="1">
    <citation type="submission" date="2017-02" db="EMBL/GenBank/DDBJ databases">
        <authorList>
            <person name="Tafer H."/>
            <person name="Lopandic K."/>
        </authorList>
    </citation>
    <scope>NUCLEOTIDE SEQUENCE [LARGE SCALE GENOMIC DNA]</scope>
    <source>
        <strain evidence="3">CBS 366.77</strain>
    </source>
</reference>
<feature type="region of interest" description="Disordered" evidence="1">
    <location>
        <begin position="102"/>
        <end position="122"/>
    </location>
</feature>
<evidence type="ECO:0000256" key="1">
    <source>
        <dbReference type="SAM" id="MobiDB-lite"/>
    </source>
</evidence>
<proteinExistence type="predicted"/>
<feature type="compositionally biased region" description="Basic residues" evidence="1">
    <location>
        <begin position="342"/>
        <end position="362"/>
    </location>
</feature>
<feature type="region of interest" description="Disordered" evidence="1">
    <location>
        <begin position="1"/>
        <end position="29"/>
    </location>
</feature>
<feature type="region of interest" description="Disordered" evidence="1">
    <location>
        <begin position="406"/>
        <end position="443"/>
    </location>
</feature>